<evidence type="ECO:0000313" key="3">
    <source>
        <dbReference type="Proteomes" id="UP000571018"/>
    </source>
</evidence>
<evidence type="ECO:0000256" key="1">
    <source>
        <dbReference type="SAM" id="Phobius"/>
    </source>
</evidence>
<comment type="caution">
    <text evidence="2">The sequence shown here is derived from an EMBL/GenBank/DDBJ whole genome shotgun (WGS) entry which is preliminary data.</text>
</comment>
<keyword evidence="1" id="KW-1133">Transmembrane helix</keyword>
<keyword evidence="1" id="KW-0812">Transmembrane</keyword>
<dbReference type="Proteomes" id="UP000571018">
    <property type="component" value="Unassembled WGS sequence"/>
</dbReference>
<keyword evidence="3" id="KW-1185">Reference proteome</keyword>
<accession>A0A839A407</accession>
<reference evidence="2 3" key="1">
    <citation type="submission" date="2020-06" db="EMBL/GenBank/DDBJ databases">
        <title>Reclassification of Facklamia ignava, Facklamia soureckii and Facklami tabacinasalis as Falseniella iganva gen. nov., comb. nov., Hutsoniella ignava gen. nov., comb. nov., and Ruoffia tabacinasalis gen. nov., comb. nov and description of Ruoffia haltotolerans sp. nov., isolated from hypersaline Inland Sea of Qatar.</title>
        <authorList>
            <person name="Fotedar R."/>
            <person name="Sankaranarayanan K."/>
            <person name="Lawson P."/>
            <person name="Caldwell M."/>
            <person name="Zeyara A."/>
            <person name="Al Malki A."/>
            <person name="Ali M."/>
        </authorList>
    </citation>
    <scope>NUCLEOTIDE SEQUENCE [LARGE SCALE GENOMIC DNA]</scope>
    <source>
        <strain evidence="2 3">INB8</strain>
    </source>
</reference>
<dbReference type="EMBL" id="JACAOA010000003">
    <property type="protein sequence ID" value="MBA5728570.1"/>
    <property type="molecule type" value="Genomic_DNA"/>
</dbReference>
<name>A0A839A407_9LACT</name>
<proteinExistence type="predicted"/>
<organism evidence="2 3">
    <name type="scientific">Ruoffia halotolerans</name>
    <dbReference type="NCBI Taxonomy" id="2748684"/>
    <lineage>
        <taxon>Bacteria</taxon>
        <taxon>Bacillati</taxon>
        <taxon>Bacillota</taxon>
        <taxon>Bacilli</taxon>
        <taxon>Lactobacillales</taxon>
        <taxon>Aerococcaceae</taxon>
        <taxon>Ruoffia</taxon>
    </lineage>
</organism>
<gene>
    <name evidence="2" type="ORF">HW423_02065</name>
</gene>
<feature type="transmembrane region" description="Helical" evidence="1">
    <location>
        <begin position="23"/>
        <end position="41"/>
    </location>
</feature>
<dbReference type="AlphaFoldDB" id="A0A839A407"/>
<evidence type="ECO:0000313" key="2">
    <source>
        <dbReference type="EMBL" id="MBA5728570.1"/>
    </source>
</evidence>
<dbReference type="RefSeq" id="WP_218930287.1">
    <property type="nucleotide sequence ID" value="NZ_JACAOA010000003.1"/>
</dbReference>
<sequence>MAIISLAVAGITDVSGGYNTAEIVIAMLGVVGGASWLVAITDSKNYVK</sequence>
<protein>
    <submittedName>
        <fullName evidence="2">Uncharacterized protein</fullName>
    </submittedName>
</protein>
<keyword evidence="1" id="KW-0472">Membrane</keyword>